<keyword evidence="2" id="KW-1185">Reference proteome</keyword>
<sequence length="51" mass="5993">MQNIKPNIEKIAKTVINSQKIEGYPITQNTEVKEQAKQLMEKYHVQILPRK</sequence>
<dbReference type="EMBL" id="FUKJ01000301">
    <property type="protein sequence ID" value="SJM93998.1"/>
    <property type="molecule type" value="Genomic_DNA"/>
</dbReference>
<reference evidence="2" key="1">
    <citation type="submission" date="2017-02" db="EMBL/GenBank/DDBJ databases">
        <authorList>
            <person name="Daims H."/>
        </authorList>
    </citation>
    <scope>NUCLEOTIDE SEQUENCE [LARGE SCALE GENOMIC DNA]</scope>
</reference>
<accession>A0A1R4HCN7</accession>
<organism evidence="1 2">
    <name type="scientific">Crenothrix polyspora</name>
    <dbReference type="NCBI Taxonomy" id="360316"/>
    <lineage>
        <taxon>Bacteria</taxon>
        <taxon>Pseudomonadati</taxon>
        <taxon>Pseudomonadota</taxon>
        <taxon>Gammaproteobacteria</taxon>
        <taxon>Methylococcales</taxon>
        <taxon>Crenotrichaceae</taxon>
        <taxon>Crenothrix</taxon>
    </lineage>
</organism>
<evidence type="ECO:0000313" key="2">
    <source>
        <dbReference type="Proteomes" id="UP000195442"/>
    </source>
</evidence>
<dbReference type="Proteomes" id="UP000195442">
    <property type="component" value="Unassembled WGS sequence"/>
</dbReference>
<name>A0A1R4HCN7_9GAMM</name>
<protein>
    <submittedName>
        <fullName evidence="1">Uncharacterized protein</fullName>
    </submittedName>
</protein>
<proteinExistence type="predicted"/>
<evidence type="ECO:0000313" key="1">
    <source>
        <dbReference type="EMBL" id="SJM93998.1"/>
    </source>
</evidence>
<dbReference type="AlphaFoldDB" id="A0A1R4HCN7"/>
<gene>
    <name evidence="1" type="ORF">CRENPOLYSF2_370073</name>
</gene>
<dbReference type="RefSeq" id="WP_179210258.1">
    <property type="nucleotide sequence ID" value="NZ_FUKJ01000301.1"/>
</dbReference>